<feature type="compositionally biased region" description="Basic and acidic residues" evidence="1">
    <location>
        <begin position="105"/>
        <end position="114"/>
    </location>
</feature>
<gene>
    <name evidence="3" type="ORF">g.29301</name>
    <name evidence="2" type="ORF">g.29302</name>
</gene>
<proteinExistence type="predicted"/>
<dbReference type="EMBL" id="GEBQ01027156">
    <property type="protein sequence ID" value="JAT12821.1"/>
    <property type="molecule type" value="Transcribed_RNA"/>
</dbReference>
<feature type="compositionally biased region" description="Low complexity" evidence="1">
    <location>
        <begin position="40"/>
        <end position="69"/>
    </location>
</feature>
<evidence type="ECO:0000256" key="1">
    <source>
        <dbReference type="SAM" id="MobiDB-lite"/>
    </source>
</evidence>
<dbReference type="EMBL" id="GEBQ01015020">
    <property type="protein sequence ID" value="JAT24957.1"/>
    <property type="molecule type" value="Transcribed_RNA"/>
</dbReference>
<name>A0A1B6KN21_9HEMI</name>
<accession>A0A1B6KN21</accession>
<feature type="region of interest" description="Disordered" evidence="1">
    <location>
        <begin position="1"/>
        <end position="114"/>
    </location>
</feature>
<sequence length="114" mass="11558">MESSNAGTEVVKVDSDKTNQPVVSQVPDLVTNVPASTASTATPKNVPAATAANATSPAAAPAMPHPSTAKPTPAITAKVQQGPTPSSLRATSLPSAASEASVKNRTREEKTRKK</sequence>
<protein>
    <submittedName>
        <fullName evidence="2">Uncharacterized protein</fullName>
    </submittedName>
</protein>
<dbReference type="AlphaFoldDB" id="A0A1B6KN21"/>
<reference evidence="2" key="1">
    <citation type="submission" date="2015-11" db="EMBL/GenBank/DDBJ databases">
        <title>De novo transcriptome assembly of four potential Pierce s Disease insect vectors from Arizona vineyards.</title>
        <authorList>
            <person name="Tassone E.E."/>
        </authorList>
    </citation>
    <scope>NUCLEOTIDE SEQUENCE</scope>
</reference>
<feature type="compositionally biased region" description="Polar residues" evidence="1">
    <location>
        <begin position="78"/>
        <end position="95"/>
    </location>
</feature>
<evidence type="ECO:0000313" key="2">
    <source>
        <dbReference type="EMBL" id="JAT12821.1"/>
    </source>
</evidence>
<evidence type="ECO:0000313" key="3">
    <source>
        <dbReference type="EMBL" id="JAT24957.1"/>
    </source>
</evidence>
<feature type="non-terminal residue" evidence="2">
    <location>
        <position position="114"/>
    </location>
</feature>
<organism evidence="2">
    <name type="scientific">Graphocephala atropunctata</name>
    <dbReference type="NCBI Taxonomy" id="36148"/>
    <lineage>
        <taxon>Eukaryota</taxon>
        <taxon>Metazoa</taxon>
        <taxon>Ecdysozoa</taxon>
        <taxon>Arthropoda</taxon>
        <taxon>Hexapoda</taxon>
        <taxon>Insecta</taxon>
        <taxon>Pterygota</taxon>
        <taxon>Neoptera</taxon>
        <taxon>Paraneoptera</taxon>
        <taxon>Hemiptera</taxon>
        <taxon>Auchenorrhyncha</taxon>
        <taxon>Membracoidea</taxon>
        <taxon>Cicadellidae</taxon>
        <taxon>Cicadellinae</taxon>
        <taxon>Cicadellini</taxon>
        <taxon>Graphocephala</taxon>
    </lineage>
</organism>